<dbReference type="STRING" id="665118.SAMN02983003_0546"/>
<name>A0A1K2HTL9_9HYPH</name>
<reference evidence="1 2" key="1">
    <citation type="submission" date="2016-11" db="EMBL/GenBank/DDBJ databases">
        <authorList>
            <person name="Jaros S."/>
            <person name="Januszkiewicz K."/>
            <person name="Wedrychowicz H."/>
        </authorList>
    </citation>
    <scope>NUCLEOTIDE SEQUENCE [LARGE SCALE GENOMIC DNA]</scope>
    <source>
        <strain evidence="1 2">ATCC 23634</strain>
    </source>
</reference>
<sequence>MFCLLWPVQAFAQDQARLDASEQAGFSRLILSFPNRQNLPAYRVQLENGVLAVTFDTPITLPVPELAAVLPDTIAASRLDPDGRGLRFGLRGPVTVSRIEAAEKLFIDLLPPGWQGMAPGLPANVVADLARRVQSASLRDDLRRKAELVRTLNPQAQLRVGRNPTFVRVEFNWNVDTVADFALSEGKARLDFDWPVPIDLFALQADLPVSINDVDNQVDVEKSVVEMTLGEGVAPRYYQTSPRQFVLDFDLDPAEGVAAAIAAEEAARALGLAESPSPDVVVQGEVSLAIPDQPVVPKVSAVGNTIRIAFPFERDTASAVFRRGEALWMIFETDATIAAPEDRAMLDAIASGFAVIPSAETVMVRIDLKEERLATLGSEGRSWVLSLGDALLAPSAPLVLERRRTVDGEFEMAAMLAEAARLHDFVDPDLGEHLQVVTAYPPARGVVRGLDYVDFSLLRSIHGLVLRPRGDGLAVALEDGNAVIRAPGGLRLSPDEGSRVLDRNEPASRRVGFLDLASERQDDPAVMMQRQETLMAAAANAEGPQRDEARRQLAQFYIANRMGPEALGVLAVLEGNGASAAQRSRVALQRAVADILAHRPADALAALGAPGLADQVDMLFWRSMARQMAGDAAGARADAIGAESALSDYPGWVGVRFLLSASLAALDSNDLASAQRFAGAIDLSLLDRTQTTTYQLINGRIAEAQGRSDEALDIYGAVMAAEIPPTRAEAVYRTLDLLNRLGRLDVPKARETLAAESLMWRGDGLETAMQALLVDLNFRSGKYREGFETVRDAARHAASDRTVNALLDRAQAEFRALFLDGAAAGLPDVEALALYYDFRELTPPGSSGDEMIRKLAQRLVKVDLLAQAGDLLEYQVENRLQGAAKAQVAADLAVVRLADRKPEAALRALNQSRLAELPPDLERQRRILEARALIDAGRAELAVDLLQRMDGRDVTLLRVDGLWRAGQMVRAAELLEALYADAPLPLSQPARMNLVRAGVGYALGGDQLGLSRLRAKYADALAQSAEWSLFDFVTGTVTTSSIEFKQVARDIAAMDQLSAFLGAYRERYVESGAVTPDRPSASGSA</sequence>
<organism evidence="1 2">
    <name type="scientific">Devosia enhydra</name>
    <dbReference type="NCBI Taxonomy" id="665118"/>
    <lineage>
        <taxon>Bacteria</taxon>
        <taxon>Pseudomonadati</taxon>
        <taxon>Pseudomonadota</taxon>
        <taxon>Alphaproteobacteria</taxon>
        <taxon>Hyphomicrobiales</taxon>
        <taxon>Devosiaceae</taxon>
        <taxon>Devosia</taxon>
    </lineage>
</organism>
<dbReference type="Proteomes" id="UP000183447">
    <property type="component" value="Unassembled WGS sequence"/>
</dbReference>
<evidence type="ECO:0000313" key="2">
    <source>
        <dbReference type="Proteomes" id="UP000183447"/>
    </source>
</evidence>
<protein>
    <recommendedName>
        <fullName evidence="3">Tetratricopeptide repeat-containing protein</fullName>
    </recommendedName>
</protein>
<keyword evidence="2" id="KW-1185">Reference proteome</keyword>
<accession>A0A1K2HTL9</accession>
<evidence type="ECO:0008006" key="3">
    <source>
        <dbReference type="Google" id="ProtNLM"/>
    </source>
</evidence>
<gene>
    <name evidence="1" type="ORF">SAMN02983003_0546</name>
</gene>
<dbReference type="EMBL" id="FPKU01000001">
    <property type="protein sequence ID" value="SFZ81525.1"/>
    <property type="molecule type" value="Genomic_DNA"/>
</dbReference>
<proteinExistence type="predicted"/>
<evidence type="ECO:0000313" key="1">
    <source>
        <dbReference type="EMBL" id="SFZ81525.1"/>
    </source>
</evidence>
<dbReference type="AlphaFoldDB" id="A0A1K2HTL9"/>